<protein>
    <submittedName>
        <fullName evidence="1">Uncharacterized protein</fullName>
    </submittedName>
</protein>
<evidence type="ECO:0000313" key="2">
    <source>
        <dbReference type="EMBL" id="CAF4596051.1"/>
    </source>
</evidence>
<dbReference type="Proteomes" id="UP000663838">
    <property type="component" value="Unassembled WGS sequence"/>
</dbReference>
<dbReference type="EMBL" id="CAJNYV010000040">
    <property type="protein sequence ID" value="CAF3330869.1"/>
    <property type="molecule type" value="Genomic_DNA"/>
</dbReference>
<comment type="caution">
    <text evidence="1">The sequence shown here is derived from an EMBL/GenBank/DDBJ whole genome shotgun (WGS) entry which is preliminary data.</text>
</comment>
<dbReference type="AlphaFoldDB" id="A0A817UCJ5"/>
<evidence type="ECO:0000313" key="1">
    <source>
        <dbReference type="EMBL" id="CAF3330869.1"/>
    </source>
</evidence>
<dbReference type="EMBL" id="CAJOBS010000528">
    <property type="protein sequence ID" value="CAF4596051.1"/>
    <property type="molecule type" value="Genomic_DNA"/>
</dbReference>
<proteinExistence type="predicted"/>
<organism evidence="1 3">
    <name type="scientific">Rotaria socialis</name>
    <dbReference type="NCBI Taxonomy" id="392032"/>
    <lineage>
        <taxon>Eukaryota</taxon>
        <taxon>Metazoa</taxon>
        <taxon>Spiralia</taxon>
        <taxon>Gnathifera</taxon>
        <taxon>Rotifera</taxon>
        <taxon>Eurotatoria</taxon>
        <taxon>Bdelloidea</taxon>
        <taxon>Philodinida</taxon>
        <taxon>Philodinidae</taxon>
        <taxon>Rotaria</taxon>
    </lineage>
</organism>
<gene>
    <name evidence="1" type="ORF">KIK155_LOCUS1601</name>
    <name evidence="2" type="ORF">TOA249_LOCUS10279</name>
</gene>
<name>A0A817UCJ5_9BILA</name>
<accession>A0A817UCJ5</accession>
<evidence type="ECO:0000313" key="3">
    <source>
        <dbReference type="Proteomes" id="UP000663865"/>
    </source>
</evidence>
<sequence length="254" mass="28610">MTTSSTTKEDILNVGMDKYDLHTGRLASTGANTCVIILVLFINEEEIFIEHRISIPDNSDPNNMKKCLSSVYILGGNKNSPKYKTMQESIQSLMIQHDGNDTTRYTELIRNIKWVNVLFNLYTEEPQTTGECNISVIVDRNIRNTQIALVQRLSKLSGGLVDSLIGAMILDLVSQNSWFAIINNEPNNQGTAEEQKYHSDSITHFKTIMSDVNATELFDDDAKDLIKRVTDIEAEVQDESDDEATMFGLELYDS</sequence>
<reference evidence="1" key="1">
    <citation type="submission" date="2021-02" db="EMBL/GenBank/DDBJ databases">
        <authorList>
            <person name="Nowell W R."/>
        </authorList>
    </citation>
    <scope>NUCLEOTIDE SEQUENCE</scope>
</reference>
<dbReference type="Proteomes" id="UP000663865">
    <property type="component" value="Unassembled WGS sequence"/>
</dbReference>